<feature type="domain" description="COP9 signalosome complex subunit 3 N-terminal helical repeats" evidence="9">
    <location>
        <begin position="37"/>
        <end position="241"/>
    </location>
</feature>
<dbReference type="PANTHER" id="PTHR10758">
    <property type="entry name" value="26S PROTEASOME NON-ATPASE REGULATORY SUBUNIT 3/COP9 SIGNALOSOME COMPLEX SUBUNIT 3"/>
    <property type="match status" value="1"/>
</dbReference>
<dbReference type="SUPFAM" id="SSF46785">
    <property type="entry name" value="Winged helix' DNA-binding domain"/>
    <property type="match status" value="1"/>
</dbReference>
<comment type="subcellular location">
    <subcellularLocation>
        <location evidence="2">Cytoplasm</location>
    </subcellularLocation>
    <subcellularLocation>
        <location evidence="1">Nucleus</location>
    </subcellularLocation>
</comment>
<evidence type="ECO:0000259" key="9">
    <source>
        <dbReference type="Pfam" id="PF22788"/>
    </source>
</evidence>
<dbReference type="InterPro" id="IPR055089">
    <property type="entry name" value="COP9_N"/>
</dbReference>
<proteinExistence type="inferred from homology"/>
<protein>
    <recommendedName>
        <fullName evidence="4">COP9 signalosome complex subunit 3</fullName>
    </recommendedName>
</protein>
<dbReference type="STRING" id="78915.A0A4P9XNF3"/>
<dbReference type="GO" id="GO:0006511">
    <property type="term" value="P:ubiquitin-dependent protein catabolic process"/>
    <property type="evidence" value="ECO:0007669"/>
    <property type="project" value="TreeGrafter"/>
</dbReference>
<evidence type="ECO:0000256" key="1">
    <source>
        <dbReference type="ARBA" id="ARBA00004123"/>
    </source>
</evidence>
<dbReference type="GO" id="GO:0005737">
    <property type="term" value="C:cytoplasm"/>
    <property type="evidence" value="ECO:0007669"/>
    <property type="project" value="UniProtKB-SubCell"/>
</dbReference>
<dbReference type="AlphaFoldDB" id="A0A4P9XNF3"/>
<dbReference type="InterPro" id="IPR050756">
    <property type="entry name" value="CSN3"/>
</dbReference>
<dbReference type="OrthoDB" id="29061at2759"/>
<name>A0A4P9XNF3_9FUNG</name>
<evidence type="ECO:0000256" key="4">
    <source>
        <dbReference type="ARBA" id="ARBA00014878"/>
    </source>
</evidence>
<dbReference type="InterPro" id="IPR000717">
    <property type="entry name" value="PCI_dom"/>
</dbReference>
<evidence type="ECO:0000313" key="11">
    <source>
        <dbReference type="Proteomes" id="UP000271241"/>
    </source>
</evidence>
<dbReference type="Pfam" id="PF01399">
    <property type="entry name" value="PCI"/>
    <property type="match status" value="1"/>
</dbReference>
<comment type="similarity">
    <text evidence="3">Belongs to the CSN3 family.</text>
</comment>
<dbReference type="PANTHER" id="PTHR10758:SF1">
    <property type="entry name" value="COP9 SIGNALOSOME COMPLEX SUBUNIT 3"/>
    <property type="match status" value="1"/>
</dbReference>
<accession>A0A4P9XNF3</accession>
<dbReference type="EMBL" id="KZ992714">
    <property type="protein sequence ID" value="RKP07478.1"/>
    <property type="molecule type" value="Genomic_DNA"/>
</dbReference>
<keyword evidence="11" id="KW-1185">Reference proteome</keyword>
<evidence type="ECO:0000313" key="10">
    <source>
        <dbReference type="EMBL" id="RKP07478.1"/>
    </source>
</evidence>
<organism evidence="10 11">
    <name type="scientific">Thamnocephalis sphaerospora</name>
    <dbReference type="NCBI Taxonomy" id="78915"/>
    <lineage>
        <taxon>Eukaryota</taxon>
        <taxon>Fungi</taxon>
        <taxon>Fungi incertae sedis</taxon>
        <taxon>Zoopagomycota</taxon>
        <taxon>Zoopagomycotina</taxon>
        <taxon>Zoopagomycetes</taxon>
        <taxon>Zoopagales</taxon>
        <taxon>Sigmoideomycetaceae</taxon>
        <taxon>Thamnocephalis</taxon>
    </lineage>
</organism>
<dbReference type="Pfam" id="PF22788">
    <property type="entry name" value="COP9_hel_rpt"/>
    <property type="match status" value="1"/>
</dbReference>
<evidence type="ECO:0000259" key="8">
    <source>
        <dbReference type="Pfam" id="PF01399"/>
    </source>
</evidence>
<reference evidence="11" key="1">
    <citation type="journal article" date="2018" name="Nat. Microbiol.">
        <title>Leveraging single-cell genomics to expand the fungal tree of life.</title>
        <authorList>
            <person name="Ahrendt S.R."/>
            <person name="Quandt C.A."/>
            <person name="Ciobanu D."/>
            <person name="Clum A."/>
            <person name="Salamov A."/>
            <person name="Andreopoulos B."/>
            <person name="Cheng J.F."/>
            <person name="Woyke T."/>
            <person name="Pelin A."/>
            <person name="Henrissat B."/>
            <person name="Reynolds N.K."/>
            <person name="Benny G.L."/>
            <person name="Smith M.E."/>
            <person name="James T.Y."/>
            <person name="Grigoriev I.V."/>
        </authorList>
    </citation>
    <scope>NUCLEOTIDE SEQUENCE [LARGE SCALE GENOMIC DNA]</scope>
    <source>
        <strain evidence="11">RSA 1356</strain>
    </source>
</reference>
<keyword evidence="6" id="KW-0736">Signalosome</keyword>
<sequence length="434" mass="48520">MASLSVFENLKKKDHKQQLSELRQLPSNALVGIVGQEDVLSRLDAKADSIIYLYVIVERCQRKPSFHDTVQHLDHFVDHFDAAQIRGALPKFNLIGDVLLQWTKLGLNPIYAIRLLSKAIKRIQPAPGYLTALHAPLFRIALTARRPHAALSLLEESVTNISVKDTGVKVVNFLLYAYYGGMLFALMKRYDEALLLFQQAITTPAESASSIQVAASKKHTLISLIHRGTETKLPQYVSNTVVRISKYSSVIYKEITDVFAARNMSGFNELINVHKDSLEVDGNYGLALQLPAAMRRFAIIKLTRVYANMSLERIASEVGLQNAAEAEQVILGMIDAGDIRATITRQDGSNVKGSVRFHEATPVTGLPAIEVDLARVATQIQHMAKLSEQMREEELSIICKKQYLERHVQSSDNMDEIDYMTGGYSSMLDRSNFM</sequence>
<dbReference type="GO" id="GO:0008180">
    <property type="term" value="C:COP9 signalosome"/>
    <property type="evidence" value="ECO:0007669"/>
    <property type="project" value="UniProtKB-KW"/>
</dbReference>
<evidence type="ECO:0000256" key="5">
    <source>
        <dbReference type="ARBA" id="ARBA00022490"/>
    </source>
</evidence>
<evidence type="ECO:0000256" key="7">
    <source>
        <dbReference type="ARBA" id="ARBA00023242"/>
    </source>
</evidence>
<evidence type="ECO:0000256" key="6">
    <source>
        <dbReference type="ARBA" id="ARBA00022790"/>
    </source>
</evidence>
<keyword evidence="7" id="KW-0539">Nucleus</keyword>
<dbReference type="InterPro" id="IPR036390">
    <property type="entry name" value="WH_DNA-bd_sf"/>
</dbReference>
<keyword evidence="5" id="KW-0963">Cytoplasm</keyword>
<feature type="domain" description="PCI" evidence="8">
    <location>
        <begin position="275"/>
        <end position="348"/>
    </location>
</feature>
<evidence type="ECO:0000256" key="2">
    <source>
        <dbReference type="ARBA" id="ARBA00004496"/>
    </source>
</evidence>
<evidence type="ECO:0000256" key="3">
    <source>
        <dbReference type="ARBA" id="ARBA00007084"/>
    </source>
</evidence>
<dbReference type="Proteomes" id="UP000271241">
    <property type="component" value="Unassembled WGS sequence"/>
</dbReference>
<gene>
    <name evidence="10" type="ORF">THASP1DRAFT_30707</name>
</gene>